<dbReference type="Gene3D" id="1.10.565.10">
    <property type="entry name" value="Retinoid X Receptor"/>
    <property type="match status" value="1"/>
</dbReference>
<keyword evidence="1" id="KW-0805">Transcription regulation</keyword>
<dbReference type="AlphaFoldDB" id="R7VKF6"/>
<keyword evidence="7" id="KW-1185">Reference proteome</keyword>
<reference evidence="5 7" key="2">
    <citation type="journal article" date="2013" name="Nature">
        <title>Insights into bilaterian evolution from three spiralian genomes.</title>
        <authorList>
            <person name="Simakov O."/>
            <person name="Marletaz F."/>
            <person name="Cho S.J."/>
            <person name="Edsinger-Gonzales E."/>
            <person name="Havlak P."/>
            <person name="Hellsten U."/>
            <person name="Kuo D.H."/>
            <person name="Larsson T."/>
            <person name="Lv J."/>
            <person name="Arendt D."/>
            <person name="Savage R."/>
            <person name="Osoegawa K."/>
            <person name="de Jong P."/>
            <person name="Grimwood J."/>
            <person name="Chapman J.A."/>
            <person name="Shapiro H."/>
            <person name="Aerts A."/>
            <person name="Otillar R.P."/>
            <person name="Terry A.Y."/>
            <person name="Boore J.L."/>
            <person name="Grigoriev I.V."/>
            <person name="Lindberg D.R."/>
            <person name="Seaver E.C."/>
            <person name="Weisblat D.A."/>
            <person name="Putnam N.H."/>
            <person name="Rokhsar D.S."/>
        </authorList>
    </citation>
    <scope>NUCLEOTIDE SEQUENCE</scope>
    <source>
        <strain evidence="5 7">I ESC-2004</strain>
    </source>
</reference>
<dbReference type="SUPFAM" id="SSF48508">
    <property type="entry name" value="Nuclear receptor ligand-binding domain"/>
    <property type="match status" value="1"/>
</dbReference>
<dbReference type="EMBL" id="KB292570">
    <property type="protein sequence ID" value="ELU17331.1"/>
    <property type="molecule type" value="Genomic_DNA"/>
</dbReference>
<keyword evidence="2" id="KW-0804">Transcription</keyword>
<dbReference type="Proteomes" id="UP000014760">
    <property type="component" value="Unassembled WGS sequence"/>
</dbReference>
<reference evidence="7" key="1">
    <citation type="submission" date="2012-12" db="EMBL/GenBank/DDBJ databases">
        <authorList>
            <person name="Hellsten U."/>
            <person name="Grimwood J."/>
            <person name="Chapman J.A."/>
            <person name="Shapiro H."/>
            <person name="Aerts A."/>
            <person name="Otillar R.P."/>
            <person name="Terry A.Y."/>
            <person name="Boore J.L."/>
            <person name="Simakov O."/>
            <person name="Marletaz F."/>
            <person name="Cho S.-J."/>
            <person name="Edsinger-Gonzales E."/>
            <person name="Havlak P."/>
            <person name="Kuo D.-H."/>
            <person name="Larsson T."/>
            <person name="Lv J."/>
            <person name="Arendt D."/>
            <person name="Savage R."/>
            <person name="Osoegawa K."/>
            <person name="de Jong P."/>
            <person name="Lindberg D.R."/>
            <person name="Seaver E.C."/>
            <person name="Weisblat D.A."/>
            <person name="Putnam N.H."/>
            <person name="Grigoriev I.V."/>
            <person name="Rokhsar D.S."/>
        </authorList>
    </citation>
    <scope>NUCLEOTIDE SEQUENCE</scope>
    <source>
        <strain evidence="7">I ESC-2004</strain>
    </source>
</reference>
<dbReference type="EnsemblMetazoa" id="CapteT187472">
    <property type="protein sequence ID" value="CapteP187472"/>
    <property type="gene ID" value="CapteG187472"/>
</dbReference>
<sequence length="141" mass="16081">MRYGQINELINLITTLLTSIGGRVLDGASIFQRIHNVPCGIPSSLFNVICRLKRLKLTAEEAGLFSALLVYFTDRTDGLKAVNQVHTCQEFILDALTFYLKKTYPTDPIRIAQLMSIATDMRNFRFHEHTLQWAQCLYPSN</sequence>
<evidence type="ECO:0000256" key="1">
    <source>
        <dbReference type="ARBA" id="ARBA00023015"/>
    </source>
</evidence>
<evidence type="ECO:0000256" key="3">
    <source>
        <dbReference type="ARBA" id="ARBA00023170"/>
    </source>
</evidence>
<feature type="domain" description="NR LBD" evidence="4">
    <location>
        <begin position="1"/>
        <end position="141"/>
    </location>
</feature>
<dbReference type="HOGENOM" id="CLU_139358_0_0_1"/>
<dbReference type="InterPro" id="IPR000536">
    <property type="entry name" value="Nucl_hrmn_rcpt_lig-bd"/>
</dbReference>
<dbReference type="EMBL" id="AMQN01004089">
    <property type="status" value="NOT_ANNOTATED_CDS"/>
    <property type="molecule type" value="Genomic_DNA"/>
</dbReference>
<name>R7VKF6_CAPTE</name>
<protein>
    <recommendedName>
        <fullName evidence="4">NR LBD domain-containing protein</fullName>
    </recommendedName>
</protein>
<evidence type="ECO:0000256" key="2">
    <source>
        <dbReference type="ARBA" id="ARBA00023163"/>
    </source>
</evidence>
<organism evidence="5">
    <name type="scientific">Capitella teleta</name>
    <name type="common">Polychaete worm</name>
    <dbReference type="NCBI Taxonomy" id="283909"/>
    <lineage>
        <taxon>Eukaryota</taxon>
        <taxon>Metazoa</taxon>
        <taxon>Spiralia</taxon>
        <taxon>Lophotrochozoa</taxon>
        <taxon>Annelida</taxon>
        <taxon>Polychaeta</taxon>
        <taxon>Sedentaria</taxon>
        <taxon>Scolecida</taxon>
        <taxon>Capitellidae</taxon>
        <taxon>Capitella</taxon>
    </lineage>
</organism>
<evidence type="ECO:0000259" key="4">
    <source>
        <dbReference type="PROSITE" id="PS51843"/>
    </source>
</evidence>
<evidence type="ECO:0000313" key="7">
    <source>
        <dbReference type="Proteomes" id="UP000014760"/>
    </source>
</evidence>
<dbReference type="InterPro" id="IPR035500">
    <property type="entry name" value="NHR-like_dom_sf"/>
</dbReference>
<evidence type="ECO:0000313" key="6">
    <source>
        <dbReference type="EnsemblMetazoa" id="CapteP187472"/>
    </source>
</evidence>
<reference evidence="6" key="3">
    <citation type="submission" date="2015-06" db="UniProtKB">
        <authorList>
            <consortium name="EnsemblMetazoa"/>
        </authorList>
    </citation>
    <scope>IDENTIFICATION</scope>
</reference>
<evidence type="ECO:0000313" key="5">
    <source>
        <dbReference type="EMBL" id="ELU17331.1"/>
    </source>
</evidence>
<keyword evidence="3" id="KW-0675">Receptor</keyword>
<proteinExistence type="predicted"/>
<dbReference type="PROSITE" id="PS51843">
    <property type="entry name" value="NR_LBD"/>
    <property type="match status" value="1"/>
</dbReference>
<gene>
    <name evidence="5" type="ORF">CAPTEDRAFT_187472</name>
</gene>
<dbReference type="Pfam" id="PF00104">
    <property type="entry name" value="Hormone_recep"/>
    <property type="match status" value="1"/>
</dbReference>
<accession>R7VKF6</accession>